<evidence type="ECO:0000313" key="2">
    <source>
        <dbReference type="Proteomes" id="UP000189818"/>
    </source>
</evidence>
<reference evidence="2" key="1">
    <citation type="submission" date="2017-02" db="EMBL/GenBank/DDBJ databases">
        <authorList>
            <person name="Varghese N."/>
            <person name="Submissions S."/>
        </authorList>
    </citation>
    <scope>NUCLEOTIDE SEQUENCE [LARGE SCALE GENOMIC DNA]</scope>
    <source>
        <strain evidence="2">UM2</strain>
    </source>
</reference>
<evidence type="ECO:0000313" key="1">
    <source>
        <dbReference type="EMBL" id="SKC07337.1"/>
    </source>
</evidence>
<sequence length="750" mass="84015">MKADAPGSAVEARRLEPGASPYLLTLRKELAERSLRRLAVFQLGDLDVEVAQGTDSVWALIRRPDRGGVALRAAYAPQGTARALRPGKDEAARIEVRSPIGVHAISFRIGDTDLHRLRVTVDLTPSAPLLVPFLPRDLYPLDDKDDPAGAKGHVEAAQRGLNTGLLYLVMDEPGFGNLLYFQNLTAMNRYYAATHTAPDGAVGGEWPELGYLPPSPPQSGTPPVNPLPAGETVTISDAILIVRDCPAKNERDIARLFLQQLSSAYALIDKPETEFRDWAGRAERTLVDLMNSPKATVRHYGHLYVHPYTDSEYPDIMVQLALIAALHDYAKWLGKPVAMETELKKGLGRFHDAKLGTLRRYLPNVGKDKDPDAVDSWYLYHPLLNLGRLALDGDAEARSLLLGSIDYAIKAARHFDYRWPIQFKIDDFSIITATANDDRGQTDVGGLYAYVMLQCFELTDDKRYLDEARAAIEVAKGMRFNLNYQANLTAWGAAACLRLWRITAASEHLEQSYVYLASFFHNCEIWKSEIGAARHYSNFLGATCLQDAPYMAMYECYDSFSAFERYLRDGGPDIEPAVRTLVSEYCRYALDRAWYYYPDALPRKILAAQIRNGHIDRSLSFPLEDLYPDGQPAGQVGQEVYGAGAAFTFATRSQYWVEGAPFRLFCDHFIRQMERTAEHVLSIQVEGADGYEVDLSILRLPRRRMPAVKLSSIDGDEVRPIGRSDRRIDYRVPARGQFVLRWKPAKGRGS</sequence>
<organism evidence="1 2">
    <name type="scientific">Rhizorhabdus histidinilytica</name>
    <dbReference type="NCBI Taxonomy" id="439228"/>
    <lineage>
        <taxon>Bacteria</taxon>
        <taxon>Pseudomonadati</taxon>
        <taxon>Pseudomonadota</taxon>
        <taxon>Alphaproteobacteria</taxon>
        <taxon>Sphingomonadales</taxon>
        <taxon>Sphingomonadaceae</taxon>
        <taxon>Rhizorhabdus</taxon>
    </lineage>
</organism>
<name>A0A1T5GGA8_9SPHN</name>
<keyword evidence="2" id="KW-1185">Reference proteome</keyword>
<accession>A0A1T5GGA8</accession>
<dbReference type="EMBL" id="FUYM01000014">
    <property type="protein sequence ID" value="SKC07337.1"/>
    <property type="molecule type" value="Genomic_DNA"/>
</dbReference>
<protein>
    <submittedName>
        <fullName evidence="1">Uncharacterized protein</fullName>
    </submittedName>
</protein>
<dbReference type="RefSeq" id="WP_176152680.1">
    <property type="nucleotide sequence ID" value="NZ_FUYM01000014.1"/>
</dbReference>
<gene>
    <name evidence="1" type="ORF">SAMN06295920_11467</name>
</gene>
<dbReference type="AlphaFoldDB" id="A0A1T5GGA8"/>
<proteinExistence type="predicted"/>
<dbReference type="STRING" id="439228.SAMN06295920_11467"/>
<dbReference type="Proteomes" id="UP000189818">
    <property type="component" value="Unassembled WGS sequence"/>
</dbReference>